<proteinExistence type="predicted"/>
<feature type="region of interest" description="Disordered" evidence="1">
    <location>
        <begin position="1"/>
        <end position="96"/>
    </location>
</feature>
<feature type="compositionally biased region" description="Pro residues" evidence="1">
    <location>
        <begin position="594"/>
        <end position="608"/>
    </location>
</feature>
<protein>
    <submittedName>
        <fullName evidence="2">Uncharacterized protein</fullName>
    </submittedName>
</protein>
<feature type="region of interest" description="Disordered" evidence="1">
    <location>
        <begin position="890"/>
        <end position="968"/>
    </location>
</feature>
<feature type="compositionally biased region" description="Polar residues" evidence="1">
    <location>
        <begin position="932"/>
        <end position="949"/>
    </location>
</feature>
<comment type="caution">
    <text evidence="2">The sequence shown here is derived from an EMBL/GenBank/DDBJ whole genome shotgun (WGS) entry which is preliminary data.</text>
</comment>
<feature type="compositionally biased region" description="Basic and acidic residues" evidence="1">
    <location>
        <begin position="473"/>
        <end position="483"/>
    </location>
</feature>
<reference evidence="2 3" key="1">
    <citation type="submission" date="2016-07" db="EMBL/GenBank/DDBJ databases">
        <title>Pervasive Adenine N6-methylation of Active Genes in Fungi.</title>
        <authorList>
            <consortium name="DOE Joint Genome Institute"/>
            <person name="Mondo S.J."/>
            <person name="Dannebaum R.O."/>
            <person name="Kuo R.C."/>
            <person name="Labutti K."/>
            <person name="Haridas S."/>
            <person name="Kuo A."/>
            <person name="Salamov A."/>
            <person name="Ahrendt S.R."/>
            <person name="Lipzen A."/>
            <person name="Sullivan W."/>
            <person name="Andreopoulos W.B."/>
            <person name="Clum A."/>
            <person name="Lindquist E."/>
            <person name="Daum C."/>
            <person name="Ramamoorthy G.K."/>
            <person name="Gryganskyi A."/>
            <person name="Culley D."/>
            <person name="Magnuson J.K."/>
            <person name="James T.Y."/>
            <person name="O'Malley M.A."/>
            <person name="Stajich J.E."/>
            <person name="Spatafora J.W."/>
            <person name="Visel A."/>
            <person name="Grigoriev I.V."/>
        </authorList>
    </citation>
    <scope>NUCLEOTIDE SEQUENCE [LARGE SCALE GENOMIC DNA]</scope>
    <source>
        <strain evidence="2 3">62-1032</strain>
    </source>
</reference>
<keyword evidence="3" id="KW-1185">Reference proteome</keyword>
<dbReference type="AlphaFoldDB" id="A0A1Y2FPZ8"/>
<feature type="region of interest" description="Disordered" evidence="1">
    <location>
        <begin position="681"/>
        <end position="721"/>
    </location>
</feature>
<feature type="region of interest" description="Disordered" evidence="1">
    <location>
        <begin position="742"/>
        <end position="875"/>
    </location>
</feature>
<name>A0A1Y2FPZ8_9BASI</name>
<feature type="compositionally biased region" description="Basic and acidic residues" evidence="1">
    <location>
        <begin position="493"/>
        <end position="526"/>
    </location>
</feature>
<feature type="compositionally biased region" description="Pro residues" evidence="1">
    <location>
        <begin position="80"/>
        <end position="90"/>
    </location>
</feature>
<gene>
    <name evidence="2" type="ORF">BCR35DRAFT_51203</name>
</gene>
<dbReference type="InParanoid" id="A0A1Y2FPZ8"/>
<organism evidence="2 3">
    <name type="scientific">Leucosporidium creatinivorum</name>
    <dbReference type="NCBI Taxonomy" id="106004"/>
    <lineage>
        <taxon>Eukaryota</taxon>
        <taxon>Fungi</taxon>
        <taxon>Dikarya</taxon>
        <taxon>Basidiomycota</taxon>
        <taxon>Pucciniomycotina</taxon>
        <taxon>Microbotryomycetes</taxon>
        <taxon>Leucosporidiales</taxon>
        <taxon>Leucosporidium</taxon>
    </lineage>
</organism>
<feature type="region of interest" description="Disordered" evidence="1">
    <location>
        <begin position="373"/>
        <end position="439"/>
    </location>
</feature>
<feature type="compositionally biased region" description="Low complexity" evidence="1">
    <location>
        <begin position="51"/>
        <end position="70"/>
    </location>
</feature>
<evidence type="ECO:0000256" key="1">
    <source>
        <dbReference type="SAM" id="MobiDB-lite"/>
    </source>
</evidence>
<dbReference type="EMBL" id="MCGR01000015">
    <property type="protein sequence ID" value="ORY86071.1"/>
    <property type="molecule type" value="Genomic_DNA"/>
</dbReference>
<feature type="compositionally biased region" description="Polar residues" evidence="1">
    <location>
        <begin position="31"/>
        <end position="40"/>
    </location>
</feature>
<feature type="compositionally biased region" description="Low complexity" evidence="1">
    <location>
        <begin position="950"/>
        <end position="963"/>
    </location>
</feature>
<feature type="region of interest" description="Disordered" evidence="1">
    <location>
        <begin position="310"/>
        <end position="342"/>
    </location>
</feature>
<evidence type="ECO:0000313" key="3">
    <source>
        <dbReference type="Proteomes" id="UP000193467"/>
    </source>
</evidence>
<feature type="compositionally biased region" description="Low complexity" evidence="1">
    <location>
        <begin position="858"/>
        <end position="875"/>
    </location>
</feature>
<feature type="region of interest" description="Disordered" evidence="1">
    <location>
        <begin position="129"/>
        <end position="191"/>
    </location>
</feature>
<evidence type="ECO:0000313" key="2">
    <source>
        <dbReference type="EMBL" id="ORY86071.1"/>
    </source>
</evidence>
<feature type="compositionally biased region" description="Low complexity" evidence="1">
    <location>
        <begin position="890"/>
        <end position="900"/>
    </location>
</feature>
<sequence length="987" mass="108394">MRDRSRPPPPVLNVAAQVPLPPSPKPFARFFTSNNCSRTPQEIPLPPSPSPALLAFPSSNSSSSASSSPYSEERNYPPSHFSPPNSPEPKLPSLTALRRRLTSLSFNYNSNSNASASSSNLARASTIGIDLGAPPTAGSNAEQYRISQPHPRQQRPPLSPSAFNFNNPRPRPPLPPSPLITSYAPSPQRDQLKGIPRERKRFWNGRVGAGEEQRRAPKKLGEALGGLVKRARSKMGKGSKVSISMSMSADLDTDSVRWTREVDVEQESQLKQAVKGLFDAEPRRVSARSDGWYRRESSVYVQGDAVVAPPTSPKIHHHSSPFLSHRTNTPPAPCSPTRRSPVPFLPQPSLGTSFEMDRLGFLFDDKVDDHDHSAQARKSIRQVSSTTVLSLRKEEGGRTSRRSISSPSLRLAPTSTTSSTSTLDAPSLPPVPNSPRPRRLLDTLASHSCIEYSTNAYVDGGWDTGTPMRKRRAGEGETIRIRNIEPTPPWLRSFEEQARAQEREQQESRAQELAREGRAGGDDRETSFELHRQAGEQWLAQQEQSDDGSAFSSRGAEEEEEPQVADSPLQHRTRPSASFSDLSNLANTRQRRPLPLPPFSPPPCPPQPCRFSPIEVADDQNAPLPPRLNRRVRLDASPSHGKDVVINDDKLSWYTESEGSVDHEVAQREIIDEMDRLLDEMGGVSDDEDEGEVVWEGSRFEDTEGGGVERDGREGFGLEDRSLVQSPTFGRGFSAFLLASRRTSSTSNPFDDSSPFDDPAPSPTLPANQQQSQLASRRGRSPLPPLDLPRRNPADVEVAPSGYHSEASEEQEQVGNWAFEEQEQQQEESQVWTPTPESEEKTPRLPFPTAPSHSTKASSTDPSFPSSSTPPRLPALSFLSPSVSFPFSSPSYASNYSSSPSLPPAPPRRRTRTLSTPSLLLGPFSPPIRQPDSPTHYFTPSKASPSLAQSPGSVLVSSGGPRSQDWRLSPVLVGGRETLRRWGSERG</sequence>
<feature type="compositionally biased region" description="Pro residues" evidence="1">
    <location>
        <begin position="169"/>
        <end position="178"/>
    </location>
</feature>
<feature type="compositionally biased region" description="Polar residues" evidence="1">
    <location>
        <begin position="137"/>
        <end position="146"/>
    </location>
</feature>
<feature type="compositionally biased region" description="Low complexity" evidence="1">
    <location>
        <begin position="402"/>
        <end position="426"/>
    </location>
</feature>
<feature type="compositionally biased region" description="Low complexity" evidence="1">
    <location>
        <begin position="743"/>
        <end position="757"/>
    </location>
</feature>
<feature type="compositionally biased region" description="Low complexity" evidence="1">
    <location>
        <begin position="913"/>
        <end position="923"/>
    </location>
</feature>
<feature type="region of interest" description="Disordered" evidence="1">
    <location>
        <begin position="538"/>
        <end position="641"/>
    </location>
</feature>
<feature type="compositionally biased region" description="Basic and acidic residues" evidence="1">
    <location>
        <begin position="698"/>
        <end position="721"/>
    </location>
</feature>
<feature type="region of interest" description="Disordered" evidence="1">
    <location>
        <begin position="459"/>
        <end position="526"/>
    </location>
</feature>
<accession>A0A1Y2FPZ8</accession>
<feature type="compositionally biased region" description="Polar residues" evidence="1">
    <location>
        <begin position="575"/>
        <end position="588"/>
    </location>
</feature>
<dbReference type="Proteomes" id="UP000193467">
    <property type="component" value="Unassembled WGS sequence"/>
</dbReference>